<evidence type="ECO:0000313" key="2">
    <source>
        <dbReference type="EMBL" id="CAH2316673.1"/>
    </source>
</evidence>
<evidence type="ECO:0000256" key="1">
    <source>
        <dbReference type="SAM" id="MobiDB-lite"/>
    </source>
</evidence>
<dbReference type="AlphaFoldDB" id="A0AAD1T4L3"/>
<accession>A0AAD1T4L3</accession>
<name>A0AAD1T4L3_PELCU</name>
<dbReference type="EMBL" id="OW240920">
    <property type="protein sequence ID" value="CAH2316673.1"/>
    <property type="molecule type" value="Genomic_DNA"/>
</dbReference>
<dbReference type="Proteomes" id="UP001295444">
    <property type="component" value="Chromosome 09"/>
</dbReference>
<sequence length="123" mass="13202">MFPANPATAPDTRPHAHPSRVKQKKAQTPQTPSRPKGRKQRDNPRQQGTGDQSGGNRSIPTAPGNQRVTVRTHIDPPSRQPDNGGPTPRGQTHTSAHRHLHQSMGLIQGYTAMGNNMLAAGVG</sequence>
<feature type="region of interest" description="Disordered" evidence="1">
    <location>
        <begin position="1"/>
        <end position="104"/>
    </location>
</feature>
<feature type="compositionally biased region" description="Basic residues" evidence="1">
    <location>
        <begin position="15"/>
        <end position="25"/>
    </location>
</feature>
<feature type="compositionally biased region" description="Polar residues" evidence="1">
    <location>
        <begin position="45"/>
        <end position="69"/>
    </location>
</feature>
<evidence type="ECO:0000313" key="3">
    <source>
        <dbReference type="Proteomes" id="UP001295444"/>
    </source>
</evidence>
<protein>
    <submittedName>
        <fullName evidence="2">Uncharacterized protein</fullName>
    </submittedName>
</protein>
<keyword evidence="3" id="KW-1185">Reference proteome</keyword>
<proteinExistence type="predicted"/>
<organism evidence="2 3">
    <name type="scientific">Pelobates cultripes</name>
    <name type="common">Western spadefoot toad</name>
    <dbReference type="NCBI Taxonomy" id="61616"/>
    <lineage>
        <taxon>Eukaryota</taxon>
        <taxon>Metazoa</taxon>
        <taxon>Chordata</taxon>
        <taxon>Craniata</taxon>
        <taxon>Vertebrata</taxon>
        <taxon>Euteleostomi</taxon>
        <taxon>Amphibia</taxon>
        <taxon>Batrachia</taxon>
        <taxon>Anura</taxon>
        <taxon>Pelobatoidea</taxon>
        <taxon>Pelobatidae</taxon>
        <taxon>Pelobates</taxon>
    </lineage>
</organism>
<reference evidence="2" key="1">
    <citation type="submission" date="2022-03" db="EMBL/GenBank/DDBJ databases">
        <authorList>
            <person name="Alioto T."/>
            <person name="Alioto T."/>
            <person name="Gomez Garrido J."/>
        </authorList>
    </citation>
    <scope>NUCLEOTIDE SEQUENCE</scope>
</reference>
<gene>
    <name evidence="2" type="ORF">PECUL_23A007603</name>
</gene>